<name>A0A4Z2J6R4_9TELE</name>
<accession>A0A4Z2J6R4</accession>
<dbReference type="AlphaFoldDB" id="A0A4Z2J6R4"/>
<organism evidence="2 3">
    <name type="scientific">Liparis tanakae</name>
    <name type="common">Tanaka's snailfish</name>
    <dbReference type="NCBI Taxonomy" id="230148"/>
    <lineage>
        <taxon>Eukaryota</taxon>
        <taxon>Metazoa</taxon>
        <taxon>Chordata</taxon>
        <taxon>Craniata</taxon>
        <taxon>Vertebrata</taxon>
        <taxon>Euteleostomi</taxon>
        <taxon>Actinopterygii</taxon>
        <taxon>Neopterygii</taxon>
        <taxon>Teleostei</taxon>
        <taxon>Neoteleostei</taxon>
        <taxon>Acanthomorphata</taxon>
        <taxon>Eupercaria</taxon>
        <taxon>Perciformes</taxon>
        <taxon>Cottioidei</taxon>
        <taxon>Cottales</taxon>
        <taxon>Liparidae</taxon>
        <taxon>Liparis</taxon>
    </lineage>
</organism>
<dbReference type="Proteomes" id="UP000314294">
    <property type="component" value="Unassembled WGS sequence"/>
</dbReference>
<keyword evidence="3" id="KW-1185">Reference proteome</keyword>
<evidence type="ECO:0000313" key="3">
    <source>
        <dbReference type="Proteomes" id="UP000314294"/>
    </source>
</evidence>
<evidence type="ECO:0000256" key="1">
    <source>
        <dbReference type="SAM" id="MobiDB-lite"/>
    </source>
</evidence>
<protein>
    <submittedName>
        <fullName evidence="2">Uncharacterized protein</fullName>
    </submittedName>
</protein>
<comment type="caution">
    <text evidence="2">The sequence shown here is derived from an EMBL/GenBank/DDBJ whole genome shotgun (WGS) entry which is preliminary data.</text>
</comment>
<reference evidence="2 3" key="1">
    <citation type="submission" date="2019-03" db="EMBL/GenBank/DDBJ databases">
        <title>First draft genome of Liparis tanakae, snailfish: a comprehensive survey of snailfish specific genes.</title>
        <authorList>
            <person name="Kim W."/>
            <person name="Song I."/>
            <person name="Jeong J.-H."/>
            <person name="Kim D."/>
            <person name="Kim S."/>
            <person name="Ryu S."/>
            <person name="Song J.Y."/>
            <person name="Lee S.K."/>
        </authorList>
    </citation>
    <scope>NUCLEOTIDE SEQUENCE [LARGE SCALE GENOMIC DNA]</scope>
    <source>
        <tissue evidence="2">Muscle</tissue>
    </source>
</reference>
<feature type="region of interest" description="Disordered" evidence="1">
    <location>
        <begin position="55"/>
        <end position="166"/>
    </location>
</feature>
<evidence type="ECO:0000313" key="2">
    <source>
        <dbReference type="EMBL" id="TNN85584.1"/>
    </source>
</evidence>
<proteinExistence type="predicted"/>
<feature type="compositionally biased region" description="Pro residues" evidence="1">
    <location>
        <begin position="114"/>
        <end position="124"/>
    </location>
</feature>
<gene>
    <name evidence="2" type="ORF">EYF80_004217</name>
</gene>
<sequence length="189" mass="20782">MSSTCQGTEDEAAAMLFHCNRLFPRKRCGLAITGDEERAGPHKLTVANRKVLWEFGNPSEEQGSEQRERGTFPGAASFTARGPKGSGAKHKGSGHCHSPQSPAILKATFQSRRPPSPPHPAPPPVDRDGSERATVGYLQREEPRLYLRSSQDEGHRRRTGRISSARPGRLQTLLGCLVLQLKPKRSNVR</sequence>
<dbReference type="EMBL" id="SRLO01000020">
    <property type="protein sequence ID" value="TNN85584.1"/>
    <property type="molecule type" value="Genomic_DNA"/>
</dbReference>
<feature type="compositionally biased region" description="Basic and acidic residues" evidence="1">
    <location>
        <begin position="139"/>
        <end position="155"/>
    </location>
</feature>